<dbReference type="EMBL" id="CALNXK010000116">
    <property type="protein sequence ID" value="CAH3160316.1"/>
    <property type="molecule type" value="Genomic_DNA"/>
</dbReference>
<dbReference type="PANTHER" id="PTHR31345">
    <property type="entry name" value="CENTROMERE PROTEIN Q"/>
    <property type="match status" value="1"/>
</dbReference>
<dbReference type="InterPro" id="IPR025212">
    <property type="entry name" value="CAD_CENP-Q"/>
</dbReference>
<feature type="compositionally biased region" description="Low complexity" evidence="9">
    <location>
        <begin position="47"/>
        <end position="65"/>
    </location>
</feature>
<organism evidence="10 11">
    <name type="scientific">Porites lobata</name>
    <dbReference type="NCBI Taxonomy" id="104759"/>
    <lineage>
        <taxon>Eukaryota</taxon>
        <taxon>Metazoa</taxon>
        <taxon>Cnidaria</taxon>
        <taxon>Anthozoa</taxon>
        <taxon>Hexacorallia</taxon>
        <taxon>Scleractinia</taxon>
        <taxon>Fungiina</taxon>
        <taxon>Poritidae</taxon>
        <taxon>Porites</taxon>
    </lineage>
</organism>
<dbReference type="Proteomes" id="UP001159405">
    <property type="component" value="Unassembled WGS sequence"/>
</dbReference>
<comment type="caution">
    <text evidence="10">The sequence shown here is derived from an EMBL/GenBank/DDBJ whole genome shotgun (WGS) entry which is preliminary data.</text>
</comment>
<gene>
    <name evidence="10" type="ORF">PLOB_00004116</name>
</gene>
<evidence type="ECO:0000313" key="10">
    <source>
        <dbReference type="EMBL" id="CAH3160316.1"/>
    </source>
</evidence>
<dbReference type="PANTHER" id="PTHR31345:SF3">
    <property type="entry name" value="CENTROMERE PROTEIN Q"/>
    <property type="match status" value="1"/>
</dbReference>
<name>A0ABN8Q9Z4_9CNID</name>
<evidence type="ECO:0000256" key="1">
    <source>
        <dbReference type="ARBA" id="ARBA00004123"/>
    </source>
</evidence>
<protein>
    <recommendedName>
        <fullName evidence="4">Centromere protein Q</fullName>
    </recommendedName>
</protein>
<evidence type="ECO:0000256" key="3">
    <source>
        <dbReference type="ARBA" id="ARBA00008191"/>
    </source>
</evidence>
<proteinExistence type="inferred from homology"/>
<sequence length="332" mass="37376">MAKRRSKIVYALKSRRRSSGTDRSQSASSYEQDTKETSRRNKRSGAKNEAAEASSSNLSSNVENSQQHSKWNKRSGSATDKGSSPHKPSTSKQAEGGTEDTRSDQKVVEKKRTYPKRNKTVKADEAPERIRDMTVTKKAYAKWKPLSSSTKKYTKQVLESTILSVINSVGKESKKSDLQVHLKQLSDRIIKRLDHVKGPTQKGDYCKMEAESHELEDAVISFNRQTEALEKELEEQTRLFEQDEQMLESFSNQEQDLQQLHPLLQKQPANALNLPSLSSAAVPHEMSSIFEIPTSLESSGERLAQSLARLSDRAQQVGFTTWLESLSDRTNS</sequence>
<evidence type="ECO:0000313" key="11">
    <source>
        <dbReference type="Proteomes" id="UP001159405"/>
    </source>
</evidence>
<keyword evidence="11" id="KW-1185">Reference proteome</keyword>
<feature type="compositionally biased region" description="Basic and acidic residues" evidence="9">
    <location>
        <begin position="99"/>
        <end position="112"/>
    </location>
</feature>
<evidence type="ECO:0000256" key="5">
    <source>
        <dbReference type="ARBA" id="ARBA00022454"/>
    </source>
</evidence>
<accession>A0ABN8Q9Z4</accession>
<feature type="compositionally biased region" description="Polar residues" evidence="9">
    <location>
        <begin position="66"/>
        <end position="93"/>
    </location>
</feature>
<evidence type="ECO:0000256" key="6">
    <source>
        <dbReference type="ARBA" id="ARBA00023242"/>
    </source>
</evidence>
<keyword evidence="8" id="KW-0175">Coiled coil</keyword>
<keyword evidence="5" id="KW-0158">Chromosome</keyword>
<evidence type="ECO:0000256" key="8">
    <source>
        <dbReference type="SAM" id="Coils"/>
    </source>
</evidence>
<keyword evidence="7" id="KW-0137">Centromere</keyword>
<feature type="compositionally biased region" description="Basic residues" evidence="9">
    <location>
        <begin position="1"/>
        <end position="18"/>
    </location>
</feature>
<comment type="subcellular location">
    <subcellularLocation>
        <location evidence="2">Chromosome</location>
        <location evidence="2">Centromere</location>
    </subcellularLocation>
    <subcellularLocation>
        <location evidence="1">Nucleus</location>
    </subcellularLocation>
</comment>
<reference evidence="10 11" key="1">
    <citation type="submission" date="2022-05" db="EMBL/GenBank/DDBJ databases">
        <authorList>
            <consortium name="Genoscope - CEA"/>
            <person name="William W."/>
        </authorList>
    </citation>
    <scope>NUCLEOTIDE SEQUENCE [LARGE SCALE GENOMIC DNA]</scope>
</reference>
<keyword evidence="6" id="KW-0539">Nucleus</keyword>
<evidence type="ECO:0000256" key="4">
    <source>
        <dbReference type="ARBA" id="ARBA00016397"/>
    </source>
</evidence>
<comment type="similarity">
    <text evidence="3">Belongs to the CENP-Q/OKP1 family.</text>
</comment>
<evidence type="ECO:0000256" key="9">
    <source>
        <dbReference type="SAM" id="MobiDB-lite"/>
    </source>
</evidence>
<evidence type="ECO:0000256" key="2">
    <source>
        <dbReference type="ARBA" id="ARBA00004584"/>
    </source>
</evidence>
<feature type="coiled-coil region" evidence="8">
    <location>
        <begin position="212"/>
        <end position="253"/>
    </location>
</feature>
<feature type="region of interest" description="Disordered" evidence="9">
    <location>
        <begin position="1"/>
        <end position="129"/>
    </location>
</feature>
<feature type="compositionally biased region" description="Polar residues" evidence="9">
    <location>
        <begin position="21"/>
        <end position="31"/>
    </location>
</feature>
<evidence type="ECO:0000256" key="7">
    <source>
        <dbReference type="ARBA" id="ARBA00023328"/>
    </source>
</evidence>